<dbReference type="EMBL" id="RDQH01000337">
    <property type="protein sequence ID" value="RXH84115.1"/>
    <property type="molecule type" value="Genomic_DNA"/>
</dbReference>
<dbReference type="AlphaFoldDB" id="A0A498IPR3"/>
<keyword evidence="1" id="KW-1133">Transmembrane helix</keyword>
<sequence>MAHQTSKISFFVVRVNRISVLRITFTLVDGLELPLSVMLLNCIFILPLTVPTLVAKTLVVLTVYSDCITYVTTKECLPSLKVLSVSIVWPDTDSFTSQGKFVFLLSCTRRINYRSDFKTS</sequence>
<reference evidence="2 3" key="1">
    <citation type="submission" date="2018-10" db="EMBL/GenBank/DDBJ databases">
        <title>A high-quality apple genome assembly.</title>
        <authorList>
            <person name="Hu J."/>
        </authorList>
    </citation>
    <scope>NUCLEOTIDE SEQUENCE [LARGE SCALE GENOMIC DNA]</scope>
    <source>
        <strain evidence="3">cv. HFTH1</strain>
        <tissue evidence="2">Young leaf</tissue>
    </source>
</reference>
<evidence type="ECO:0000313" key="2">
    <source>
        <dbReference type="EMBL" id="RXH84115.1"/>
    </source>
</evidence>
<protein>
    <submittedName>
        <fullName evidence="2">Uncharacterized protein</fullName>
    </submittedName>
</protein>
<proteinExistence type="predicted"/>
<feature type="transmembrane region" description="Helical" evidence="1">
    <location>
        <begin position="35"/>
        <end position="55"/>
    </location>
</feature>
<organism evidence="2 3">
    <name type="scientific">Malus domestica</name>
    <name type="common">Apple</name>
    <name type="synonym">Pyrus malus</name>
    <dbReference type="NCBI Taxonomy" id="3750"/>
    <lineage>
        <taxon>Eukaryota</taxon>
        <taxon>Viridiplantae</taxon>
        <taxon>Streptophyta</taxon>
        <taxon>Embryophyta</taxon>
        <taxon>Tracheophyta</taxon>
        <taxon>Spermatophyta</taxon>
        <taxon>Magnoliopsida</taxon>
        <taxon>eudicotyledons</taxon>
        <taxon>Gunneridae</taxon>
        <taxon>Pentapetalae</taxon>
        <taxon>rosids</taxon>
        <taxon>fabids</taxon>
        <taxon>Rosales</taxon>
        <taxon>Rosaceae</taxon>
        <taxon>Amygdaloideae</taxon>
        <taxon>Maleae</taxon>
        <taxon>Malus</taxon>
    </lineage>
</organism>
<name>A0A498IPR3_MALDO</name>
<keyword evidence="3" id="KW-1185">Reference proteome</keyword>
<dbReference type="Proteomes" id="UP000290289">
    <property type="component" value="Chromosome 11"/>
</dbReference>
<keyword evidence="1" id="KW-0472">Membrane</keyword>
<gene>
    <name evidence="2" type="ORF">DVH24_027014</name>
</gene>
<evidence type="ECO:0000313" key="3">
    <source>
        <dbReference type="Proteomes" id="UP000290289"/>
    </source>
</evidence>
<comment type="caution">
    <text evidence="2">The sequence shown here is derived from an EMBL/GenBank/DDBJ whole genome shotgun (WGS) entry which is preliminary data.</text>
</comment>
<evidence type="ECO:0000256" key="1">
    <source>
        <dbReference type="SAM" id="Phobius"/>
    </source>
</evidence>
<accession>A0A498IPR3</accession>
<keyword evidence="1" id="KW-0812">Transmembrane</keyword>